<dbReference type="PANTHER" id="PTHR33133:SF7">
    <property type="entry name" value="F26K24.10 PROTEIN-RELATED"/>
    <property type="match status" value="1"/>
</dbReference>
<sequence>MATPPPSPPSKIDLWTILSESRRILKAHSGHFQALTVLFLLPSSCFISIYPFIYQHFSPTIESHLSFLEQNPPIFPIKLPIFNLLYTLILSIFSFFAIGSITYSVFHGFYGRPLNLLSSFKAASTSFFPLLLTSLVTQFIVYGISLVIVLVFFALIKATQFYSSPTFILLILVYVIIFTSTITYLQLNWIFAQAIVVVESSWGLEPLKRSRNLVKGMKGVAFKMMLFFGFFIACNTWLSIQRLRDPAGDKWKSWTFVMNIVSTSCIYMLLMLHGLAANTVFYIYAKALHGELDEEFATQYVSLPVDDGKVNVPYVVSIV</sequence>
<dbReference type="Gramene" id="KJB80278">
    <property type="protein sequence ID" value="KJB80278"/>
    <property type="gene ID" value="B456_013G089900"/>
</dbReference>
<dbReference type="OMA" id="FFIACNT"/>
<dbReference type="OrthoDB" id="1934322at2759"/>
<feature type="transmembrane region" description="Helical" evidence="1">
    <location>
        <begin position="127"/>
        <end position="155"/>
    </location>
</feature>
<evidence type="ECO:0000313" key="3">
    <source>
        <dbReference type="EMBL" id="MBA0602443.1"/>
    </source>
</evidence>
<dbReference type="EMBL" id="CM001752">
    <property type="protein sequence ID" value="KJB80278.1"/>
    <property type="molecule type" value="Genomic_DNA"/>
</dbReference>
<gene>
    <name evidence="2" type="ORF">B456_013G089900</name>
    <name evidence="3" type="ORF">Gorai_002623</name>
</gene>
<keyword evidence="1" id="KW-0812">Transmembrane</keyword>
<feature type="transmembrane region" description="Helical" evidence="1">
    <location>
        <begin position="84"/>
        <end position="106"/>
    </location>
</feature>
<feature type="transmembrane region" description="Helical" evidence="1">
    <location>
        <begin position="219"/>
        <end position="240"/>
    </location>
</feature>
<keyword evidence="4" id="KW-1185">Reference proteome</keyword>
<keyword evidence="1" id="KW-0472">Membrane</keyword>
<evidence type="ECO:0000313" key="4">
    <source>
        <dbReference type="Proteomes" id="UP000032304"/>
    </source>
</evidence>
<accession>A0A0D2TXZ5</accession>
<dbReference type="KEGG" id="gra:105782756"/>
<dbReference type="Proteomes" id="UP000032304">
    <property type="component" value="Chromosome 13"/>
</dbReference>
<dbReference type="eggNOG" id="ENOG502QPWS">
    <property type="taxonomic scope" value="Eukaryota"/>
</dbReference>
<organism evidence="2 4">
    <name type="scientific">Gossypium raimondii</name>
    <name type="common">Peruvian cotton</name>
    <name type="synonym">Gossypium klotzschianum subsp. raimondii</name>
    <dbReference type="NCBI Taxonomy" id="29730"/>
    <lineage>
        <taxon>Eukaryota</taxon>
        <taxon>Viridiplantae</taxon>
        <taxon>Streptophyta</taxon>
        <taxon>Embryophyta</taxon>
        <taxon>Tracheophyta</taxon>
        <taxon>Spermatophyta</taxon>
        <taxon>Magnoliopsida</taxon>
        <taxon>eudicotyledons</taxon>
        <taxon>Gunneridae</taxon>
        <taxon>Pentapetalae</taxon>
        <taxon>rosids</taxon>
        <taxon>malvids</taxon>
        <taxon>Malvales</taxon>
        <taxon>Malvaceae</taxon>
        <taxon>Malvoideae</taxon>
        <taxon>Gossypium</taxon>
    </lineage>
</organism>
<reference evidence="2 4" key="1">
    <citation type="journal article" date="2012" name="Nature">
        <title>Repeated polyploidization of Gossypium genomes and the evolution of spinnable cotton fibres.</title>
        <authorList>
            <person name="Paterson A.H."/>
            <person name="Wendel J.F."/>
            <person name="Gundlach H."/>
            <person name="Guo H."/>
            <person name="Jenkins J."/>
            <person name="Jin D."/>
            <person name="Llewellyn D."/>
            <person name="Showmaker K.C."/>
            <person name="Shu S."/>
            <person name="Udall J."/>
            <person name="Yoo M.J."/>
            <person name="Byers R."/>
            <person name="Chen W."/>
            <person name="Doron-Faigenboim A."/>
            <person name="Duke M.V."/>
            <person name="Gong L."/>
            <person name="Grimwood J."/>
            <person name="Grover C."/>
            <person name="Grupp K."/>
            <person name="Hu G."/>
            <person name="Lee T.H."/>
            <person name="Li J."/>
            <person name="Lin L."/>
            <person name="Liu T."/>
            <person name="Marler B.S."/>
            <person name="Page J.T."/>
            <person name="Roberts A.W."/>
            <person name="Romanel E."/>
            <person name="Sanders W.S."/>
            <person name="Szadkowski E."/>
            <person name="Tan X."/>
            <person name="Tang H."/>
            <person name="Xu C."/>
            <person name="Wang J."/>
            <person name="Wang Z."/>
            <person name="Zhang D."/>
            <person name="Zhang L."/>
            <person name="Ashrafi H."/>
            <person name="Bedon F."/>
            <person name="Bowers J.E."/>
            <person name="Brubaker C.L."/>
            <person name="Chee P.W."/>
            <person name="Das S."/>
            <person name="Gingle A.R."/>
            <person name="Haigler C.H."/>
            <person name="Harker D."/>
            <person name="Hoffmann L.V."/>
            <person name="Hovav R."/>
            <person name="Jones D.C."/>
            <person name="Lemke C."/>
            <person name="Mansoor S."/>
            <person name="ur Rahman M."/>
            <person name="Rainville L.N."/>
            <person name="Rambani A."/>
            <person name="Reddy U.K."/>
            <person name="Rong J.K."/>
            <person name="Saranga Y."/>
            <person name="Scheffler B.E."/>
            <person name="Scheffler J.A."/>
            <person name="Stelly D.M."/>
            <person name="Triplett B.A."/>
            <person name="Van Deynze A."/>
            <person name="Vaslin M.F."/>
            <person name="Waghmare V.N."/>
            <person name="Walford S.A."/>
            <person name="Wright R.J."/>
            <person name="Zaki E.A."/>
            <person name="Zhang T."/>
            <person name="Dennis E.S."/>
            <person name="Mayer K.F."/>
            <person name="Peterson D.G."/>
            <person name="Rokhsar D.S."/>
            <person name="Wang X."/>
            <person name="Schmutz J."/>
        </authorList>
    </citation>
    <scope>NUCLEOTIDE SEQUENCE [LARGE SCALE GENOMIC DNA]</scope>
</reference>
<dbReference type="EMBL" id="JABEZZ010000013">
    <property type="protein sequence ID" value="MBA0602443.1"/>
    <property type="molecule type" value="Genomic_DNA"/>
</dbReference>
<dbReference type="AlphaFoldDB" id="A0A0D2TXZ5"/>
<protein>
    <recommendedName>
        <fullName evidence="6">Transmembrane protein</fullName>
    </recommendedName>
</protein>
<proteinExistence type="predicted"/>
<reference evidence="3" key="3">
    <citation type="submission" date="2020-04" db="EMBL/GenBank/DDBJ databases">
        <authorList>
            <person name="Grover C.E."/>
            <person name="Arick M.A. II"/>
            <person name="Thrash A."/>
            <person name="Conover J.L."/>
            <person name="Sanders W.S."/>
            <person name="Peterson D.G."/>
            <person name="Scheffler J.A."/>
            <person name="Scheffler B.E."/>
            <person name="Wendel J.F."/>
        </authorList>
    </citation>
    <scope>NUCLEOTIDE SEQUENCE</scope>
    <source>
        <strain evidence="3">8</strain>
        <tissue evidence="3">Leaf</tissue>
    </source>
</reference>
<dbReference type="Proteomes" id="UP000593578">
    <property type="component" value="Unassembled WGS sequence"/>
</dbReference>
<name>A0A0D2TXZ5_GOSRA</name>
<evidence type="ECO:0000256" key="1">
    <source>
        <dbReference type="SAM" id="Phobius"/>
    </source>
</evidence>
<dbReference type="PANTHER" id="PTHR33133">
    <property type="entry name" value="OS08G0107100 PROTEIN-RELATED"/>
    <property type="match status" value="1"/>
</dbReference>
<keyword evidence="1" id="KW-1133">Transmembrane helix</keyword>
<feature type="transmembrane region" description="Helical" evidence="1">
    <location>
        <begin position="260"/>
        <end position="284"/>
    </location>
</feature>
<feature type="transmembrane region" description="Helical" evidence="1">
    <location>
        <begin position="32"/>
        <end position="53"/>
    </location>
</feature>
<dbReference type="STRING" id="29730.A0A0D2TXZ5"/>
<reference evidence="3 5" key="2">
    <citation type="journal article" date="2019" name="Genome Biol. Evol.">
        <title>Insights into the evolution of the New World diploid cottons (Gossypium, subgenus Houzingenia) based on genome sequencing.</title>
        <authorList>
            <person name="Grover C.E."/>
            <person name="Arick M.A. 2nd"/>
            <person name="Thrash A."/>
            <person name="Conover J.L."/>
            <person name="Sanders W.S."/>
            <person name="Peterson D.G."/>
            <person name="Frelichowski J.E."/>
            <person name="Scheffler J.A."/>
            <person name="Scheffler B.E."/>
            <person name="Wendel J.F."/>
        </authorList>
    </citation>
    <scope>NUCLEOTIDE SEQUENCE [LARGE SCALE GENOMIC DNA]</scope>
    <source>
        <strain evidence="3">8</strain>
        <tissue evidence="3">Leaf</tissue>
    </source>
</reference>
<evidence type="ECO:0000313" key="2">
    <source>
        <dbReference type="EMBL" id="KJB80278.1"/>
    </source>
</evidence>
<evidence type="ECO:0008006" key="6">
    <source>
        <dbReference type="Google" id="ProtNLM"/>
    </source>
</evidence>
<feature type="transmembrane region" description="Helical" evidence="1">
    <location>
        <begin position="167"/>
        <end position="198"/>
    </location>
</feature>
<evidence type="ECO:0000313" key="5">
    <source>
        <dbReference type="Proteomes" id="UP000593578"/>
    </source>
</evidence>